<feature type="transmembrane region" description="Helical" evidence="1">
    <location>
        <begin position="60"/>
        <end position="81"/>
    </location>
</feature>
<dbReference type="Proteomes" id="UP000315037">
    <property type="component" value="Unassembled WGS sequence"/>
</dbReference>
<evidence type="ECO:0000256" key="1">
    <source>
        <dbReference type="SAM" id="Phobius"/>
    </source>
</evidence>
<name>A0A506UQ43_9PROT</name>
<gene>
    <name evidence="2" type="ORF">E3202_00325</name>
</gene>
<dbReference type="EMBL" id="SORZ01000001">
    <property type="protein sequence ID" value="TPW35475.1"/>
    <property type="molecule type" value="Genomic_DNA"/>
</dbReference>
<evidence type="ECO:0000313" key="2">
    <source>
        <dbReference type="EMBL" id="TPW35475.1"/>
    </source>
</evidence>
<comment type="caution">
    <text evidence="2">The sequence shown here is derived from an EMBL/GenBank/DDBJ whole genome shotgun (WGS) entry which is preliminary data.</text>
</comment>
<dbReference type="RefSeq" id="WP_165599992.1">
    <property type="nucleotide sequence ID" value="NZ_SORZ01000001.1"/>
</dbReference>
<evidence type="ECO:0000313" key="3">
    <source>
        <dbReference type="Proteomes" id="UP000315037"/>
    </source>
</evidence>
<feature type="transmembrane region" description="Helical" evidence="1">
    <location>
        <begin position="6"/>
        <end position="22"/>
    </location>
</feature>
<proteinExistence type="predicted"/>
<keyword evidence="1" id="KW-0812">Transmembrane</keyword>
<reference evidence="2 3" key="1">
    <citation type="submission" date="2019-03" db="EMBL/GenBank/DDBJ databases">
        <title>The complete genome sequence of Neokomagataea sp. Jb2 NBRC113641.</title>
        <authorList>
            <person name="Chua K.-O."/>
            <person name="Chan K.-G."/>
            <person name="See-Too W.-S."/>
        </authorList>
    </citation>
    <scope>NUCLEOTIDE SEQUENCE [LARGE SCALE GENOMIC DNA]</scope>
    <source>
        <strain evidence="2 3">Jb2</strain>
    </source>
</reference>
<feature type="transmembrane region" description="Helical" evidence="1">
    <location>
        <begin position="34"/>
        <end position="54"/>
    </location>
</feature>
<keyword evidence="1" id="KW-1133">Transmembrane helix</keyword>
<keyword evidence="1" id="KW-0472">Membrane</keyword>
<organism evidence="2 3">
    <name type="scientific">Oecophyllibacter saccharovorans</name>
    <dbReference type="NCBI Taxonomy" id="2558360"/>
    <lineage>
        <taxon>Bacteria</taxon>
        <taxon>Pseudomonadati</taxon>
        <taxon>Pseudomonadota</taxon>
        <taxon>Alphaproteobacteria</taxon>
        <taxon>Acetobacterales</taxon>
        <taxon>Acetobacteraceae</taxon>
        <taxon>Oecophyllibacter</taxon>
    </lineage>
</organism>
<protein>
    <submittedName>
        <fullName evidence="2">Uncharacterized protein</fullName>
    </submittedName>
</protein>
<sequence length="87" mass="9431">MRELAALTLCVLCWALLALFVRKRCQAPPLPPRHTALFTAGGILCLLLAALALAGMRDGFFLWLFSAPVAVMSLALGKGLLAKRPRR</sequence>
<keyword evidence="3" id="KW-1185">Reference proteome</keyword>
<accession>A0A506UQ43</accession>
<dbReference type="AlphaFoldDB" id="A0A506UQ43"/>